<evidence type="ECO:0000313" key="2">
    <source>
        <dbReference type="Proteomes" id="UP000789525"/>
    </source>
</evidence>
<accession>A0ACA9JZG6</accession>
<evidence type="ECO:0000313" key="1">
    <source>
        <dbReference type="EMBL" id="CAG8443780.1"/>
    </source>
</evidence>
<comment type="caution">
    <text evidence="1">The sequence shown here is derived from an EMBL/GenBank/DDBJ whole genome shotgun (WGS) entry which is preliminary data.</text>
</comment>
<protein>
    <submittedName>
        <fullName evidence="1">5151_t:CDS:1</fullName>
    </submittedName>
</protein>
<sequence length="41" mass="4711">MVGFQRDAHTDSKKNIENEKKKSEHSINQQESTGAAILRRK</sequence>
<keyword evidence="2" id="KW-1185">Reference proteome</keyword>
<gene>
    <name evidence="1" type="ORF">ACOLOM_LOCUS397</name>
</gene>
<organism evidence="1 2">
    <name type="scientific">Acaulospora colombiana</name>
    <dbReference type="NCBI Taxonomy" id="27376"/>
    <lineage>
        <taxon>Eukaryota</taxon>
        <taxon>Fungi</taxon>
        <taxon>Fungi incertae sedis</taxon>
        <taxon>Mucoromycota</taxon>
        <taxon>Glomeromycotina</taxon>
        <taxon>Glomeromycetes</taxon>
        <taxon>Diversisporales</taxon>
        <taxon>Acaulosporaceae</taxon>
        <taxon>Acaulospora</taxon>
    </lineage>
</organism>
<reference evidence="1" key="1">
    <citation type="submission" date="2021-06" db="EMBL/GenBank/DDBJ databases">
        <authorList>
            <person name="Kallberg Y."/>
            <person name="Tangrot J."/>
            <person name="Rosling A."/>
        </authorList>
    </citation>
    <scope>NUCLEOTIDE SEQUENCE</scope>
    <source>
        <strain evidence="1">CL356</strain>
    </source>
</reference>
<proteinExistence type="predicted"/>
<dbReference type="Proteomes" id="UP000789525">
    <property type="component" value="Unassembled WGS sequence"/>
</dbReference>
<dbReference type="EMBL" id="CAJVPT010000382">
    <property type="protein sequence ID" value="CAG8443780.1"/>
    <property type="molecule type" value="Genomic_DNA"/>
</dbReference>
<name>A0ACA9JZG6_9GLOM</name>